<dbReference type="OrthoDB" id="5348353at2"/>
<dbReference type="Pfam" id="PF10636">
    <property type="entry name" value="hemP"/>
    <property type="match status" value="1"/>
</dbReference>
<dbReference type="Proteomes" id="UP000186819">
    <property type="component" value="Unassembled WGS sequence"/>
</dbReference>
<evidence type="ECO:0000256" key="1">
    <source>
        <dbReference type="SAM" id="MobiDB-lite"/>
    </source>
</evidence>
<dbReference type="STRING" id="34027.SAMN05421829_111102"/>
<evidence type="ECO:0000313" key="2">
    <source>
        <dbReference type="EMBL" id="SIR21925.1"/>
    </source>
</evidence>
<dbReference type="Gene3D" id="2.10.70.10">
    <property type="entry name" value="Complement Module, domain 1"/>
    <property type="match status" value="1"/>
</dbReference>
<proteinExistence type="predicted"/>
<protein>
    <submittedName>
        <fullName evidence="2">Hemin uptake protein HemP</fullName>
    </submittedName>
</protein>
<organism evidence="2 3">
    <name type="scientific">Aromatoleum tolulyticum</name>
    <dbReference type="NCBI Taxonomy" id="34027"/>
    <lineage>
        <taxon>Bacteria</taxon>
        <taxon>Pseudomonadati</taxon>
        <taxon>Pseudomonadota</taxon>
        <taxon>Betaproteobacteria</taxon>
        <taxon>Rhodocyclales</taxon>
        <taxon>Rhodocyclaceae</taxon>
        <taxon>Aromatoleum</taxon>
    </lineage>
</organism>
<reference evidence="3" key="1">
    <citation type="submission" date="2017-01" db="EMBL/GenBank/DDBJ databases">
        <authorList>
            <person name="Varghese N."/>
            <person name="Submissions S."/>
        </authorList>
    </citation>
    <scope>NUCLEOTIDE SEQUENCE [LARGE SCALE GENOMIC DNA]</scope>
    <source>
        <strain evidence="3">ATCC 51758</strain>
    </source>
</reference>
<dbReference type="AlphaFoldDB" id="A0A1N6Z530"/>
<accession>A0A1N6Z530</accession>
<sequence length="67" mass="7122">MQAQANPHCPLPRSAEAAPHAREAGLPASAVIPSERLLLGQTCVTIDHDGTHYVLRATRAGKLILTK</sequence>
<feature type="region of interest" description="Disordered" evidence="1">
    <location>
        <begin position="1"/>
        <end position="22"/>
    </location>
</feature>
<dbReference type="InterPro" id="IPR019600">
    <property type="entry name" value="Hemin_uptake_protein_HemP"/>
</dbReference>
<gene>
    <name evidence="2" type="ORF">SAMN05421829_111102</name>
</gene>
<name>A0A1N6Z530_9RHOO</name>
<keyword evidence="3" id="KW-1185">Reference proteome</keyword>
<dbReference type="EMBL" id="FTMD01000011">
    <property type="protein sequence ID" value="SIR21925.1"/>
    <property type="molecule type" value="Genomic_DNA"/>
</dbReference>
<evidence type="ECO:0000313" key="3">
    <source>
        <dbReference type="Proteomes" id="UP000186819"/>
    </source>
</evidence>